<dbReference type="SMART" id="SM00863">
    <property type="entry name" value="tRNA_SAD"/>
    <property type="match status" value="1"/>
</dbReference>
<dbReference type="InterPro" id="IPR018162">
    <property type="entry name" value="Ala-tRNA-ligase_IIc_anticod-bd"/>
</dbReference>
<dbReference type="Proteomes" id="UP000014227">
    <property type="component" value="Chromosome I"/>
</dbReference>
<dbReference type="Pfam" id="PF01411">
    <property type="entry name" value="tRNA-synt_2c"/>
    <property type="match status" value="1"/>
</dbReference>
<dbReference type="EMBL" id="HF951689">
    <property type="protein sequence ID" value="CCW34681.1"/>
    <property type="molecule type" value="Genomic_DNA"/>
</dbReference>
<dbReference type="InterPro" id="IPR023033">
    <property type="entry name" value="Ala_tRNA_ligase_euk/bac"/>
</dbReference>
<evidence type="ECO:0000256" key="12">
    <source>
        <dbReference type="ARBA" id="ARBA00048300"/>
    </source>
</evidence>
<dbReference type="InterPro" id="IPR018164">
    <property type="entry name" value="Ala-tRNA-synth_IIc_N"/>
</dbReference>
<dbReference type="GO" id="GO:0008270">
    <property type="term" value="F:zinc ion binding"/>
    <property type="evidence" value="ECO:0007669"/>
    <property type="project" value="UniProtKB-UniRule"/>
</dbReference>
<dbReference type="InterPro" id="IPR012947">
    <property type="entry name" value="tRNA_SAD"/>
</dbReference>
<comment type="subcellular location">
    <subcellularLocation>
        <location evidence="13">Cytoplasm</location>
    </subcellularLocation>
</comment>
<dbReference type="Gene3D" id="3.30.930.10">
    <property type="entry name" value="Bira Bifunctional Protein, Domain 2"/>
    <property type="match status" value="1"/>
</dbReference>
<protein>
    <recommendedName>
        <fullName evidence="13">Alanine--tRNA ligase</fullName>
        <ecNumber evidence="13">6.1.1.7</ecNumber>
    </recommendedName>
    <alternativeName>
        <fullName evidence="13">Alanyl-tRNA synthetase</fullName>
        <shortName evidence="13">AlaRS</shortName>
    </alternativeName>
</protein>
<name>S0ETC3_CHTCT</name>
<dbReference type="AlphaFoldDB" id="S0ETC3"/>
<dbReference type="CDD" id="cd00673">
    <property type="entry name" value="AlaRS_core"/>
    <property type="match status" value="1"/>
</dbReference>
<dbReference type="HAMAP" id="MF_00036_B">
    <property type="entry name" value="Ala_tRNA_synth_B"/>
    <property type="match status" value="1"/>
</dbReference>
<reference evidence="17" key="1">
    <citation type="submission" date="2013-03" db="EMBL/GenBank/DDBJ databases">
        <title>Genome sequence of Chthonomonas calidirosea, the first sequenced genome from the Armatimonadetes phylum (formally candidate division OP10).</title>
        <authorList>
            <person name="Lee K.C.Y."/>
            <person name="Morgan X.C."/>
            <person name="Dunfield P.F."/>
            <person name="Tamas I."/>
            <person name="Houghton K.M."/>
            <person name="Vyssotski M."/>
            <person name="Ryan J.L.J."/>
            <person name="Lagutin K."/>
            <person name="McDonald I.R."/>
            <person name="Stott M.B."/>
        </authorList>
    </citation>
    <scope>NUCLEOTIDE SEQUENCE [LARGE SCALE GENOMIC DNA]</scope>
    <source>
        <strain evidence="17">DSM 23976 / ICMP 18418 / T49</strain>
    </source>
</reference>
<dbReference type="GO" id="GO:0006419">
    <property type="term" value="P:alanyl-tRNA aminoacylation"/>
    <property type="evidence" value="ECO:0007669"/>
    <property type="project" value="UniProtKB-UniRule"/>
</dbReference>
<evidence type="ECO:0000256" key="8">
    <source>
        <dbReference type="ARBA" id="ARBA00022884"/>
    </source>
</evidence>
<dbReference type="SUPFAM" id="SSF101353">
    <property type="entry name" value="Putative anticodon-binding domain of alanyl-tRNA synthetase (AlaRS)"/>
    <property type="match status" value="1"/>
</dbReference>
<keyword evidence="10 13" id="KW-0030">Aminoacyl-tRNA synthetase</keyword>
<dbReference type="HOGENOM" id="CLU_004485_1_1_0"/>
<dbReference type="EC" id="6.1.1.7" evidence="13"/>
<feature type="binding site" evidence="13">
    <location>
        <position position="593"/>
    </location>
    <ligand>
        <name>Zn(2+)</name>
        <dbReference type="ChEBI" id="CHEBI:29105"/>
    </ligand>
</feature>
<evidence type="ECO:0000256" key="7">
    <source>
        <dbReference type="ARBA" id="ARBA00022840"/>
    </source>
</evidence>
<evidence type="ECO:0000256" key="1">
    <source>
        <dbReference type="ARBA" id="ARBA00008226"/>
    </source>
</evidence>
<evidence type="ECO:0000256" key="13">
    <source>
        <dbReference type="HAMAP-Rule" id="MF_00036"/>
    </source>
</evidence>
<dbReference type="Pfam" id="PF02272">
    <property type="entry name" value="DHHA1"/>
    <property type="match status" value="1"/>
</dbReference>
<dbReference type="STRING" id="454171.CP488_00298"/>
<dbReference type="PANTHER" id="PTHR11777">
    <property type="entry name" value="ALANYL-TRNA SYNTHETASE"/>
    <property type="match status" value="1"/>
</dbReference>
<keyword evidence="2 13" id="KW-0820">tRNA-binding</keyword>
<dbReference type="InterPro" id="IPR009000">
    <property type="entry name" value="Transl_B-barrel_sf"/>
</dbReference>
<comment type="similarity">
    <text evidence="1 13">Belongs to the class-II aminoacyl-tRNA synthetase family.</text>
</comment>
<dbReference type="Pfam" id="PF07973">
    <property type="entry name" value="tRNA_SAD"/>
    <property type="match status" value="1"/>
</dbReference>
<dbReference type="PANTHER" id="PTHR11777:SF9">
    <property type="entry name" value="ALANINE--TRNA LIGASE, CYTOPLASMIC"/>
    <property type="match status" value="1"/>
</dbReference>
<dbReference type="SUPFAM" id="SSF55186">
    <property type="entry name" value="ThrRS/AlaRS common domain"/>
    <property type="match status" value="1"/>
</dbReference>
<evidence type="ECO:0000259" key="15">
    <source>
        <dbReference type="PROSITE" id="PS50860"/>
    </source>
</evidence>
<dbReference type="NCBIfam" id="TIGR00344">
    <property type="entry name" value="alaS"/>
    <property type="match status" value="1"/>
</dbReference>
<keyword evidence="9 13" id="KW-0648">Protein biosynthesis</keyword>
<dbReference type="RefSeq" id="WP_016482235.1">
    <property type="nucleotide sequence ID" value="NC_021487.1"/>
</dbReference>
<evidence type="ECO:0000256" key="11">
    <source>
        <dbReference type="ARBA" id="ARBA00024779"/>
    </source>
</evidence>
<dbReference type="InterPro" id="IPR003156">
    <property type="entry name" value="DHHA1_dom"/>
</dbReference>
<dbReference type="OrthoDB" id="9803884at2"/>
<feature type="coiled-coil region" evidence="14">
    <location>
        <begin position="758"/>
        <end position="785"/>
    </location>
</feature>
<evidence type="ECO:0000256" key="4">
    <source>
        <dbReference type="ARBA" id="ARBA00022723"/>
    </source>
</evidence>
<keyword evidence="8 13" id="KW-0694">RNA-binding</keyword>
<dbReference type="Gene3D" id="2.40.30.130">
    <property type="match status" value="1"/>
</dbReference>
<evidence type="ECO:0000256" key="14">
    <source>
        <dbReference type="SAM" id="Coils"/>
    </source>
</evidence>
<comment type="catalytic activity">
    <reaction evidence="12 13">
        <text>tRNA(Ala) + L-alanine + ATP = L-alanyl-tRNA(Ala) + AMP + diphosphate</text>
        <dbReference type="Rhea" id="RHEA:12540"/>
        <dbReference type="Rhea" id="RHEA-COMP:9657"/>
        <dbReference type="Rhea" id="RHEA-COMP:9923"/>
        <dbReference type="ChEBI" id="CHEBI:30616"/>
        <dbReference type="ChEBI" id="CHEBI:33019"/>
        <dbReference type="ChEBI" id="CHEBI:57972"/>
        <dbReference type="ChEBI" id="CHEBI:78442"/>
        <dbReference type="ChEBI" id="CHEBI:78497"/>
        <dbReference type="ChEBI" id="CHEBI:456215"/>
        <dbReference type="EC" id="6.1.1.7"/>
    </reaction>
</comment>
<evidence type="ECO:0000256" key="3">
    <source>
        <dbReference type="ARBA" id="ARBA00022598"/>
    </source>
</evidence>
<comment type="cofactor">
    <cofactor evidence="13">
        <name>Zn(2+)</name>
        <dbReference type="ChEBI" id="CHEBI:29105"/>
    </cofactor>
    <text evidence="13">Binds 1 zinc ion per subunit.</text>
</comment>
<dbReference type="KEGG" id="ccz:CCALI_00858"/>
<dbReference type="GO" id="GO:0004813">
    <property type="term" value="F:alanine-tRNA ligase activity"/>
    <property type="evidence" value="ECO:0007669"/>
    <property type="project" value="UniProtKB-UniRule"/>
</dbReference>
<dbReference type="FunFam" id="3.10.310.40:FF:000001">
    <property type="entry name" value="Alanine--tRNA ligase"/>
    <property type="match status" value="1"/>
</dbReference>
<evidence type="ECO:0000256" key="10">
    <source>
        <dbReference type="ARBA" id="ARBA00023146"/>
    </source>
</evidence>
<dbReference type="InParanoid" id="S0ETC3"/>
<dbReference type="SUPFAM" id="SSF50447">
    <property type="entry name" value="Translation proteins"/>
    <property type="match status" value="1"/>
</dbReference>
<comment type="function">
    <text evidence="11 13">Catalyzes the attachment of alanine to tRNA(Ala) in a two-step reaction: alanine is first activated by ATP to form Ala-AMP and then transferred to the acceptor end of tRNA(Ala). Also edits incorrectly charged Ser-tRNA(Ala) and Gly-tRNA(Ala) via its editing domain.</text>
</comment>
<dbReference type="InterPro" id="IPR018165">
    <property type="entry name" value="Ala-tRNA-synth_IIc_core"/>
</dbReference>
<dbReference type="GO" id="GO:0000049">
    <property type="term" value="F:tRNA binding"/>
    <property type="evidence" value="ECO:0007669"/>
    <property type="project" value="UniProtKB-KW"/>
</dbReference>
<dbReference type="InterPro" id="IPR018163">
    <property type="entry name" value="Thr/Ala-tRNA-synth_IIc_edit"/>
</dbReference>
<keyword evidence="14" id="KW-0175">Coiled coil</keyword>
<evidence type="ECO:0000256" key="6">
    <source>
        <dbReference type="ARBA" id="ARBA00022833"/>
    </source>
</evidence>
<feature type="domain" description="Alanyl-transfer RNA synthetases family profile" evidence="15">
    <location>
        <begin position="1"/>
        <end position="739"/>
    </location>
</feature>
<keyword evidence="13" id="KW-0963">Cytoplasm</keyword>
<dbReference type="GO" id="GO:0005829">
    <property type="term" value="C:cytosol"/>
    <property type="evidence" value="ECO:0007669"/>
    <property type="project" value="TreeGrafter"/>
</dbReference>
<gene>
    <name evidence="13" type="primary">alaS</name>
    <name evidence="16" type="ORF">CCALI_00858</name>
</gene>
<feature type="binding site" evidence="13">
    <location>
        <position position="700"/>
    </location>
    <ligand>
        <name>Zn(2+)</name>
        <dbReference type="ChEBI" id="CHEBI:29105"/>
    </ligand>
</feature>
<dbReference type="PATRIC" id="fig|1303518.3.peg.867"/>
<dbReference type="eggNOG" id="COG0013">
    <property type="taxonomic scope" value="Bacteria"/>
</dbReference>
<evidence type="ECO:0000256" key="5">
    <source>
        <dbReference type="ARBA" id="ARBA00022741"/>
    </source>
</evidence>
<dbReference type="PROSITE" id="PS50860">
    <property type="entry name" value="AA_TRNA_LIGASE_II_ALA"/>
    <property type="match status" value="1"/>
</dbReference>
<evidence type="ECO:0000256" key="2">
    <source>
        <dbReference type="ARBA" id="ARBA00022555"/>
    </source>
</evidence>
<dbReference type="Gene3D" id="3.30.54.20">
    <property type="match status" value="1"/>
</dbReference>
<dbReference type="PRINTS" id="PR00980">
    <property type="entry name" value="TRNASYNTHALA"/>
</dbReference>
<keyword evidence="3 13" id="KW-0436">Ligase</keyword>
<keyword evidence="4 13" id="KW-0479">Metal-binding</keyword>
<dbReference type="FunFam" id="3.30.980.10:FF:000004">
    <property type="entry name" value="Alanine--tRNA ligase, cytoplasmic"/>
    <property type="match status" value="1"/>
</dbReference>
<dbReference type="InterPro" id="IPR045864">
    <property type="entry name" value="aa-tRNA-synth_II/BPL/LPL"/>
</dbReference>
<dbReference type="GO" id="GO:0002161">
    <property type="term" value="F:aminoacyl-tRNA deacylase activity"/>
    <property type="evidence" value="ECO:0007669"/>
    <property type="project" value="TreeGrafter"/>
</dbReference>
<dbReference type="Gene3D" id="3.10.310.40">
    <property type="match status" value="1"/>
</dbReference>
<dbReference type="FunCoup" id="S0ETC3">
    <property type="interactions" value="465"/>
</dbReference>
<feature type="binding site" evidence="13">
    <location>
        <position position="597"/>
    </location>
    <ligand>
        <name>Zn(2+)</name>
        <dbReference type="ChEBI" id="CHEBI:29105"/>
    </ligand>
</feature>
<dbReference type="GO" id="GO:0005524">
    <property type="term" value="F:ATP binding"/>
    <property type="evidence" value="ECO:0007669"/>
    <property type="project" value="UniProtKB-UniRule"/>
</dbReference>
<keyword evidence="17" id="KW-1185">Reference proteome</keyword>
<proteinExistence type="inferred from homology"/>
<keyword evidence="5 13" id="KW-0547">Nucleotide-binding</keyword>
<comment type="domain">
    <text evidence="13">Consists of three domains; the N-terminal catalytic domain, the editing domain and the C-terminal C-Ala domain. The editing domain removes incorrectly charged amino acids, while the C-Ala domain, along with tRNA(Ala), serves as a bridge to cooperatively bring together the editing and aminoacylation centers thus stimulating deacylation of misacylated tRNAs.</text>
</comment>
<sequence>MQAHVLRRAYIEFFKERGHLHLPGAPLIPIDVLGHLDESTLFTGSGMQQFKPYFAGVATPPSRRITTVQKCVRTGDIDSVGDYSHCTFFEMLGNFSFGDYFKAEVIPWTWEFLTQVVGLEPERLCATVYKDDEESYAIWHEKIGLPEDRIHRLDEDKNFWPANVLSEGPDGPCGPCSEVYYRLVPLEELTTDPQLTPTQRFLKDEAEGRWLEIWNNVFTQYNRSTDADGKPILTPLPQKNNDTGAGLDRIAYIAQGKRSVFETDLFGSTLEAIEKLAGVRYEGSMSPTDFAFRVVAEHTRCMVFCIADGILPSNEGRGYVLRYIMRRAVRYGKMALGFDSPFLHEVAPHVIAQMRDFYPELEERRALILQTIRTEEEQFRRTLDRGMRILTDMLHSVEVQATKRLPGHDVFRLYDTYGFPLRLTQELAAEVGVEVDLEGFEAELETQRVRSQQSSKIDREVFSASVLMGVIGADLPPTEFLGYHTLQAVAKVLAIYVGDQRVEFARAGEKVTVVLDRTPFYAEAGGQVGDTGTLVAPEGETTCALRAEVCDTQKSALGVYLHSVIVQEGELRVGQKVYATVDRVRRLDIMRNHTATHLLQAALRQVLGTHVYQKGSLVAPDRLRFDFTHTAPMTDDELRQVEELVNAEILNDVELEVHWDVPLEEAKARGAMALFGEKYGERVRVIEIPGFSIELCGGTHLQRTSQVGLFRIVSETGIASGVRRIEAVTGRAAWQYTLQREQSIKQLPTLLRAQVKRLDDVIVALDRLIRERDELAKRNRQLLLERSIARLDTLEPTLVDGVPVLATSIEGVDAKTLGDLAERVAGRLKTAIVVLGTAVEEKGLVAAKVTADLVQQGYHAGNLVRELAKIIGGGGGGRADFATAGGRDYSKLTEALKTVPDLVRAQKKQKP</sequence>
<dbReference type="Gene3D" id="3.30.980.10">
    <property type="entry name" value="Threonyl-trna Synthetase, Chain A, domain 2"/>
    <property type="match status" value="1"/>
</dbReference>
<dbReference type="InterPro" id="IPR050058">
    <property type="entry name" value="Ala-tRNA_ligase"/>
</dbReference>
<dbReference type="SUPFAM" id="SSF55681">
    <property type="entry name" value="Class II aaRS and biotin synthetases"/>
    <property type="match status" value="1"/>
</dbReference>
<organism evidence="16 17">
    <name type="scientific">Chthonomonas calidirosea (strain DSM 23976 / ICMP 18418 / T49)</name>
    <dbReference type="NCBI Taxonomy" id="1303518"/>
    <lineage>
        <taxon>Bacteria</taxon>
        <taxon>Bacillati</taxon>
        <taxon>Armatimonadota</taxon>
        <taxon>Chthonomonadia</taxon>
        <taxon>Chthonomonadales</taxon>
        <taxon>Chthonomonadaceae</taxon>
        <taxon>Chthonomonas</taxon>
    </lineage>
</organism>
<keyword evidence="7 13" id="KW-0067">ATP-binding</keyword>
<dbReference type="InterPro" id="IPR002318">
    <property type="entry name" value="Ala-tRNA-lgiase_IIc"/>
</dbReference>
<accession>S0ETC3</accession>
<keyword evidence="6 13" id="KW-0862">Zinc</keyword>
<feature type="binding site" evidence="13">
    <location>
        <position position="696"/>
    </location>
    <ligand>
        <name>Zn(2+)</name>
        <dbReference type="ChEBI" id="CHEBI:29105"/>
    </ligand>
</feature>
<evidence type="ECO:0000256" key="9">
    <source>
        <dbReference type="ARBA" id="ARBA00022917"/>
    </source>
</evidence>
<dbReference type="FunFam" id="3.30.54.20:FF:000001">
    <property type="entry name" value="Alanine--tRNA ligase"/>
    <property type="match status" value="1"/>
</dbReference>
<evidence type="ECO:0000313" key="17">
    <source>
        <dbReference type="Proteomes" id="UP000014227"/>
    </source>
</evidence>
<evidence type="ECO:0000313" key="16">
    <source>
        <dbReference type="EMBL" id="CCW34681.1"/>
    </source>
</evidence>